<evidence type="ECO:0000259" key="4">
    <source>
        <dbReference type="PROSITE" id="PS50048"/>
    </source>
</evidence>
<organism evidence="5 6">
    <name type="scientific">Aaosphaeria arxii CBS 175.79</name>
    <dbReference type="NCBI Taxonomy" id="1450172"/>
    <lineage>
        <taxon>Eukaryota</taxon>
        <taxon>Fungi</taxon>
        <taxon>Dikarya</taxon>
        <taxon>Ascomycota</taxon>
        <taxon>Pezizomycotina</taxon>
        <taxon>Dothideomycetes</taxon>
        <taxon>Pleosporomycetidae</taxon>
        <taxon>Pleosporales</taxon>
        <taxon>Pleosporales incertae sedis</taxon>
        <taxon>Aaosphaeria</taxon>
    </lineage>
</organism>
<dbReference type="SUPFAM" id="SSF57701">
    <property type="entry name" value="Zn2/Cys6 DNA-binding domain"/>
    <property type="match status" value="1"/>
</dbReference>
<dbReference type="AlphaFoldDB" id="A0A6A5Y3E4"/>
<keyword evidence="1" id="KW-0479">Metal-binding</keyword>
<keyword evidence="6" id="KW-1185">Reference proteome</keyword>
<dbReference type="RefSeq" id="XP_033388082.1">
    <property type="nucleotide sequence ID" value="XM_033531721.1"/>
</dbReference>
<feature type="region of interest" description="Disordered" evidence="3">
    <location>
        <begin position="138"/>
        <end position="165"/>
    </location>
</feature>
<dbReference type="GO" id="GO:0000981">
    <property type="term" value="F:DNA-binding transcription factor activity, RNA polymerase II-specific"/>
    <property type="evidence" value="ECO:0007669"/>
    <property type="project" value="InterPro"/>
</dbReference>
<dbReference type="SMART" id="SM00066">
    <property type="entry name" value="GAL4"/>
    <property type="match status" value="1"/>
</dbReference>
<dbReference type="CDD" id="cd00067">
    <property type="entry name" value="GAL4"/>
    <property type="match status" value="1"/>
</dbReference>
<dbReference type="GO" id="GO:0008270">
    <property type="term" value="F:zinc ion binding"/>
    <property type="evidence" value="ECO:0007669"/>
    <property type="project" value="InterPro"/>
</dbReference>
<accession>A0A6A5Y3E4</accession>
<feature type="compositionally biased region" description="Polar residues" evidence="3">
    <location>
        <begin position="14"/>
        <end position="23"/>
    </location>
</feature>
<dbReference type="InterPro" id="IPR036864">
    <property type="entry name" value="Zn2-C6_fun-type_DNA-bd_sf"/>
</dbReference>
<dbReference type="Gene3D" id="4.10.240.10">
    <property type="entry name" value="Zn(2)-C6 fungal-type DNA-binding domain"/>
    <property type="match status" value="1"/>
</dbReference>
<keyword evidence="2" id="KW-0539">Nucleus</keyword>
<gene>
    <name evidence="5" type="ORF">BU24DRAFT_459379</name>
</gene>
<evidence type="ECO:0000313" key="6">
    <source>
        <dbReference type="Proteomes" id="UP000799778"/>
    </source>
</evidence>
<dbReference type="InterPro" id="IPR007219">
    <property type="entry name" value="XnlR_reg_dom"/>
</dbReference>
<dbReference type="GO" id="GO:0045944">
    <property type="term" value="P:positive regulation of transcription by RNA polymerase II"/>
    <property type="evidence" value="ECO:0007669"/>
    <property type="project" value="TreeGrafter"/>
</dbReference>
<evidence type="ECO:0000313" key="5">
    <source>
        <dbReference type="EMBL" id="KAF2019743.1"/>
    </source>
</evidence>
<name>A0A6A5Y3E4_9PLEO</name>
<dbReference type="InterPro" id="IPR001138">
    <property type="entry name" value="Zn2Cys6_DnaBD"/>
</dbReference>
<dbReference type="Pfam" id="PF04082">
    <property type="entry name" value="Fungal_trans"/>
    <property type="match status" value="1"/>
</dbReference>
<dbReference type="OrthoDB" id="3364175at2759"/>
<dbReference type="PANTHER" id="PTHR47655:SF2">
    <property type="entry name" value="QUINIC ACID UTILIZATION ACTIVATOR"/>
    <property type="match status" value="1"/>
</dbReference>
<proteinExistence type="predicted"/>
<feature type="region of interest" description="Disordered" evidence="3">
    <location>
        <begin position="1"/>
        <end position="28"/>
    </location>
</feature>
<dbReference type="GeneID" id="54289118"/>
<dbReference type="PANTHER" id="PTHR47655">
    <property type="entry name" value="QUINIC ACID UTILIZATION ACTIVATOR"/>
    <property type="match status" value="1"/>
</dbReference>
<dbReference type="GO" id="GO:0006351">
    <property type="term" value="P:DNA-templated transcription"/>
    <property type="evidence" value="ECO:0007669"/>
    <property type="project" value="InterPro"/>
</dbReference>
<dbReference type="PROSITE" id="PS00463">
    <property type="entry name" value="ZN2_CY6_FUNGAL_1"/>
    <property type="match status" value="1"/>
</dbReference>
<sequence length="754" mass="83866">MPRQPQTTKRRTESSSTPNATSGKRTRVSRACDQCRTAREKCDGQPICSTCSASNRSCTYTTNPKKRGIQPGYIRTLELALTWLFNNSDAEALLNQKLAQEGAQSVLLGRETKESNKLHRTWRKSRFCKDVDKLLSGGDIGTMDDGRSPESDDQESENDDIDQTGESTTIQFDSIVLPQQSPVAHRVMNAISQSTIPQATVMPVNRWRLFDIYFSYTHSWFPISEKHDILKLTYSYPESGLDLAPDMPDSGDHAELWSILALASIQDRTTMKDSQSELPEDIIPEKLYHTARSLIPRELGVFQLGHAKALLLLSMVNLSQAAPESAWLLVGYAARILMLLLQRESALDPRIRHVFAGCFLLDNLISMQLKRSPYLRIADIERVGKIIPDGLEEWQPWSGCLGYTSRQPSRTPALSLSSFNHLVELIGIAGSAVASNGQQTSLQEALGRMELWKAALQPMFDHIRSEQIPVPPTPPAMILQIFYTSSALLLFSSQTWMQRTIDTLELFRDTLGLVAMPPVLQCLFDIIGQSEHIANIDQRCGNRLQSLRTEHMHTWSLSGGDGMTLAHGDPTSSRQGRSNTTEPSLGAPSFGSANVQMPTPESIQIPFNTTMLPLSNVDPIRPRTNSNLLDEILPDMNATATPSQSLDFAGNKSMQEYSTSQFTNLHNPPPLEHRGSANSRDIENFFDELASLDGAERLENQPQFMQNLGFAPDANIADLLSSDFGQINPLVSPYLHHNAPDSAHFNQNTFFNEG</sequence>
<evidence type="ECO:0000256" key="1">
    <source>
        <dbReference type="ARBA" id="ARBA00022723"/>
    </source>
</evidence>
<dbReference type="Pfam" id="PF00172">
    <property type="entry name" value="Zn_clus"/>
    <property type="match status" value="1"/>
</dbReference>
<dbReference type="PROSITE" id="PS50048">
    <property type="entry name" value="ZN2_CY6_FUNGAL_2"/>
    <property type="match status" value="1"/>
</dbReference>
<dbReference type="CDD" id="cd12148">
    <property type="entry name" value="fungal_TF_MHR"/>
    <property type="match status" value="1"/>
</dbReference>
<dbReference type="InterPro" id="IPR052783">
    <property type="entry name" value="Metabolic/Drug-Res_Regulator"/>
</dbReference>
<evidence type="ECO:0000256" key="2">
    <source>
        <dbReference type="ARBA" id="ARBA00023242"/>
    </source>
</evidence>
<feature type="compositionally biased region" description="Polar residues" evidence="3">
    <location>
        <begin position="570"/>
        <end position="583"/>
    </location>
</feature>
<feature type="domain" description="Zn(2)-C6 fungal-type" evidence="4">
    <location>
        <begin position="31"/>
        <end position="60"/>
    </location>
</feature>
<evidence type="ECO:0000256" key="3">
    <source>
        <dbReference type="SAM" id="MobiDB-lite"/>
    </source>
</evidence>
<dbReference type="GO" id="GO:0003677">
    <property type="term" value="F:DNA binding"/>
    <property type="evidence" value="ECO:0007669"/>
    <property type="project" value="InterPro"/>
</dbReference>
<feature type="region of interest" description="Disordered" evidence="3">
    <location>
        <begin position="558"/>
        <end position="589"/>
    </location>
</feature>
<feature type="compositionally biased region" description="Acidic residues" evidence="3">
    <location>
        <begin position="151"/>
        <end position="163"/>
    </location>
</feature>
<reference evidence="5" key="1">
    <citation type="journal article" date="2020" name="Stud. Mycol.">
        <title>101 Dothideomycetes genomes: a test case for predicting lifestyles and emergence of pathogens.</title>
        <authorList>
            <person name="Haridas S."/>
            <person name="Albert R."/>
            <person name="Binder M."/>
            <person name="Bloem J."/>
            <person name="Labutti K."/>
            <person name="Salamov A."/>
            <person name="Andreopoulos B."/>
            <person name="Baker S."/>
            <person name="Barry K."/>
            <person name="Bills G."/>
            <person name="Bluhm B."/>
            <person name="Cannon C."/>
            <person name="Castanera R."/>
            <person name="Culley D."/>
            <person name="Daum C."/>
            <person name="Ezra D."/>
            <person name="Gonzalez J."/>
            <person name="Henrissat B."/>
            <person name="Kuo A."/>
            <person name="Liang C."/>
            <person name="Lipzen A."/>
            <person name="Lutzoni F."/>
            <person name="Magnuson J."/>
            <person name="Mondo S."/>
            <person name="Nolan M."/>
            <person name="Ohm R."/>
            <person name="Pangilinan J."/>
            <person name="Park H.-J."/>
            <person name="Ramirez L."/>
            <person name="Alfaro M."/>
            <person name="Sun H."/>
            <person name="Tritt A."/>
            <person name="Yoshinaga Y."/>
            <person name="Zwiers L.-H."/>
            <person name="Turgeon B."/>
            <person name="Goodwin S."/>
            <person name="Spatafora J."/>
            <person name="Crous P."/>
            <person name="Grigoriev I."/>
        </authorList>
    </citation>
    <scope>NUCLEOTIDE SEQUENCE</scope>
    <source>
        <strain evidence="5">CBS 175.79</strain>
    </source>
</reference>
<dbReference type="Proteomes" id="UP000799778">
    <property type="component" value="Unassembled WGS sequence"/>
</dbReference>
<protein>
    <recommendedName>
        <fullName evidence="4">Zn(2)-C6 fungal-type domain-containing protein</fullName>
    </recommendedName>
</protein>
<dbReference type="EMBL" id="ML978067">
    <property type="protein sequence ID" value="KAF2019743.1"/>
    <property type="molecule type" value="Genomic_DNA"/>
</dbReference>